<dbReference type="EMBL" id="CP039865">
    <property type="protein sequence ID" value="QCK88459.1"/>
    <property type="molecule type" value="Genomic_DNA"/>
</dbReference>
<feature type="active site" evidence="13">
    <location>
        <position position="11"/>
    </location>
</feature>
<dbReference type="KEGG" id="paqt:E8L99_23220"/>
<keyword evidence="11 13" id="KW-0234">DNA repair</keyword>
<dbReference type="CDD" id="cd16962">
    <property type="entry name" value="RuvC"/>
    <property type="match status" value="1"/>
</dbReference>
<evidence type="ECO:0000256" key="1">
    <source>
        <dbReference type="ARBA" id="ARBA00009518"/>
    </source>
</evidence>
<evidence type="ECO:0000256" key="2">
    <source>
        <dbReference type="ARBA" id="ARBA00022490"/>
    </source>
</evidence>
<protein>
    <recommendedName>
        <fullName evidence="13 14">Crossover junction endodeoxyribonuclease RuvC</fullName>
        <ecNumber evidence="13 14">3.1.21.10</ecNumber>
    </recommendedName>
    <alternativeName>
        <fullName evidence="13">Holliday junction nuclease RuvC</fullName>
    </alternativeName>
    <alternativeName>
        <fullName evidence="13">Holliday junction resolvase RuvC</fullName>
    </alternativeName>
</protein>
<keyword evidence="4 13" id="KW-0479">Metal-binding</keyword>
<dbReference type="GO" id="GO:0006310">
    <property type="term" value="P:DNA recombination"/>
    <property type="evidence" value="ECO:0007669"/>
    <property type="project" value="UniProtKB-UniRule"/>
</dbReference>
<dbReference type="PANTHER" id="PTHR30194:SF3">
    <property type="entry name" value="CROSSOVER JUNCTION ENDODEOXYRIBONUCLEASE RUVC"/>
    <property type="match status" value="1"/>
</dbReference>
<dbReference type="PRINTS" id="PR00696">
    <property type="entry name" value="RSOLVASERUVC"/>
</dbReference>
<dbReference type="InterPro" id="IPR012337">
    <property type="entry name" value="RNaseH-like_sf"/>
</dbReference>
<dbReference type="Pfam" id="PF02075">
    <property type="entry name" value="RuvC"/>
    <property type="match status" value="1"/>
</dbReference>
<evidence type="ECO:0000256" key="3">
    <source>
        <dbReference type="ARBA" id="ARBA00022722"/>
    </source>
</evidence>
<comment type="function">
    <text evidence="13">The RuvA-RuvB-RuvC complex processes Holliday junction (HJ) DNA during genetic recombination and DNA repair. Endonuclease that resolves HJ intermediates. Cleaves cruciform DNA by making single-stranded nicks across the HJ at symmetrical positions within the homologous arms, yielding a 5'-phosphate and a 3'-hydroxyl group; requires a central core of homology in the junction. The consensus cleavage sequence is 5'-(A/T)TT(C/G)-3'. Cleavage occurs on the 3'-side of the TT dinucleotide at the point of strand exchange. HJ branch migration catalyzed by RuvA-RuvB allows RuvC to scan DNA until it finds its consensus sequence, where it cleaves and resolves the cruciform DNA.</text>
</comment>
<keyword evidence="9 13" id="KW-0238">DNA-binding</keyword>
<dbReference type="GO" id="GO:0000287">
    <property type="term" value="F:magnesium ion binding"/>
    <property type="evidence" value="ECO:0007669"/>
    <property type="project" value="UniProtKB-UniRule"/>
</dbReference>
<proteinExistence type="inferred from homology"/>
<feature type="binding site" evidence="13">
    <location>
        <position position="143"/>
    </location>
    <ligand>
        <name>Mg(2+)</name>
        <dbReference type="ChEBI" id="CHEBI:18420"/>
        <label>1</label>
    </ligand>
</feature>
<sequence>MSETIRILGLDPGLRRTGWGVIDVTGNRLAFVACGTITSADKAELAVRLATLHRGIEDVIRTWSPDEAAVEFTFVNKDPISTLKLGQARGIAMVVPALAGLPVGEYEPNKVKKSIVGAGHADKNQIAMMIGILLPKADPKTEDATDALAIAVTHAHHRGPGARIPKA</sequence>
<dbReference type="PROSITE" id="PS01321">
    <property type="entry name" value="RUVC"/>
    <property type="match status" value="1"/>
</dbReference>
<comment type="similarity">
    <text evidence="1 13">Belongs to the RuvC family.</text>
</comment>
<dbReference type="GO" id="GO:0008821">
    <property type="term" value="F:crossover junction DNA endonuclease activity"/>
    <property type="evidence" value="ECO:0007669"/>
    <property type="project" value="UniProtKB-UniRule"/>
</dbReference>
<dbReference type="GO" id="GO:0006281">
    <property type="term" value="P:DNA repair"/>
    <property type="evidence" value="ECO:0007669"/>
    <property type="project" value="UniProtKB-UniRule"/>
</dbReference>
<dbReference type="GO" id="GO:0005737">
    <property type="term" value="C:cytoplasm"/>
    <property type="evidence" value="ECO:0007669"/>
    <property type="project" value="UniProtKB-SubCell"/>
</dbReference>
<evidence type="ECO:0000256" key="6">
    <source>
        <dbReference type="ARBA" id="ARBA00022763"/>
    </source>
</evidence>
<evidence type="ECO:0000256" key="14">
    <source>
        <dbReference type="NCBIfam" id="TIGR00228"/>
    </source>
</evidence>
<dbReference type="PANTHER" id="PTHR30194">
    <property type="entry name" value="CROSSOVER JUNCTION ENDODEOXYRIBONUCLEASE RUVC"/>
    <property type="match status" value="1"/>
</dbReference>
<evidence type="ECO:0000256" key="11">
    <source>
        <dbReference type="ARBA" id="ARBA00023204"/>
    </source>
</evidence>
<dbReference type="RefSeq" id="WP_137101785.1">
    <property type="nucleotide sequence ID" value="NZ_CP039865.1"/>
</dbReference>
<feature type="active site" evidence="13">
    <location>
        <position position="143"/>
    </location>
</feature>
<comment type="subunit">
    <text evidence="13">Homodimer which binds Holliday junction (HJ) DNA. The HJ becomes 2-fold symmetrical on binding to RuvC with unstacked arms; it has a different conformation from HJ DNA in complex with RuvA. In the full resolvosome a probable DNA-RuvA(4)-RuvB(12)-RuvC(2) complex forms which resolves the HJ.</text>
</comment>
<name>A0A4D7QSR7_9HYPH</name>
<dbReference type="InterPro" id="IPR036397">
    <property type="entry name" value="RNaseH_sf"/>
</dbReference>
<dbReference type="GO" id="GO:0048476">
    <property type="term" value="C:Holliday junction resolvase complex"/>
    <property type="evidence" value="ECO:0007669"/>
    <property type="project" value="UniProtKB-UniRule"/>
</dbReference>
<accession>A0A4D7QSR7</accession>
<evidence type="ECO:0000256" key="5">
    <source>
        <dbReference type="ARBA" id="ARBA00022759"/>
    </source>
</evidence>
<comment type="subcellular location">
    <subcellularLocation>
        <location evidence="13">Cytoplasm</location>
    </subcellularLocation>
</comment>
<comment type="catalytic activity">
    <reaction evidence="12 13">
        <text>Endonucleolytic cleavage at a junction such as a reciprocal single-stranded crossover between two homologous DNA duplexes (Holliday junction).</text>
        <dbReference type="EC" id="3.1.21.10"/>
    </reaction>
</comment>
<evidence type="ECO:0000256" key="8">
    <source>
        <dbReference type="ARBA" id="ARBA00022842"/>
    </source>
</evidence>
<gene>
    <name evidence="13 15" type="primary">ruvC</name>
    <name evidence="15" type="ORF">E8L99_23220</name>
</gene>
<dbReference type="GO" id="GO:0009432">
    <property type="term" value="P:SOS response"/>
    <property type="evidence" value="ECO:0007669"/>
    <property type="project" value="UniProtKB-ARBA"/>
</dbReference>
<evidence type="ECO:0000313" key="16">
    <source>
        <dbReference type="Proteomes" id="UP000298588"/>
    </source>
</evidence>
<dbReference type="EC" id="3.1.21.10" evidence="13 14"/>
<organism evidence="15 16">
    <name type="scientific">Phreatobacter aquaticus</name>
    <dbReference type="NCBI Taxonomy" id="2570229"/>
    <lineage>
        <taxon>Bacteria</taxon>
        <taxon>Pseudomonadati</taxon>
        <taxon>Pseudomonadota</taxon>
        <taxon>Alphaproteobacteria</taxon>
        <taxon>Hyphomicrobiales</taxon>
        <taxon>Phreatobacteraceae</taxon>
        <taxon>Phreatobacter</taxon>
    </lineage>
</organism>
<keyword evidence="16" id="KW-1185">Reference proteome</keyword>
<keyword evidence="2 13" id="KW-0963">Cytoplasm</keyword>
<keyword evidence="5 13" id="KW-0255">Endonuclease</keyword>
<keyword evidence="8 13" id="KW-0460">Magnesium</keyword>
<dbReference type="HAMAP" id="MF_00034">
    <property type="entry name" value="RuvC"/>
    <property type="match status" value="1"/>
</dbReference>
<dbReference type="GO" id="GO:0003677">
    <property type="term" value="F:DNA binding"/>
    <property type="evidence" value="ECO:0007669"/>
    <property type="project" value="UniProtKB-KW"/>
</dbReference>
<evidence type="ECO:0000256" key="4">
    <source>
        <dbReference type="ARBA" id="ARBA00022723"/>
    </source>
</evidence>
<keyword evidence="7 13" id="KW-0378">Hydrolase</keyword>
<dbReference type="NCBIfam" id="TIGR00228">
    <property type="entry name" value="ruvC"/>
    <property type="match status" value="1"/>
</dbReference>
<feature type="active site" evidence="13">
    <location>
        <position position="71"/>
    </location>
</feature>
<dbReference type="Gene3D" id="3.30.420.10">
    <property type="entry name" value="Ribonuclease H-like superfamily/Ribonuclease H"/>
    <property type="match status" value="1"/>
</dbReference>
<dbReference type="SUPFAM" id="SSF53098">
    <property type="entry name" value="Ribonuclease H-like"/>
    <property type="match status" value="1"/>
</dbReference>
<evidence type="ECO:0000256" key="13">
    <source>
        <dbReference type="HAMAP-Rule" id="MF_00034"/>
    </source>
</evidence>
<dbReference type="AlphaFoldDB" id="A0A4D7QSR7"/>
<feature type="binding site" evidence="13">
    <location>
        <position position="71"/>
    </location>
    <ligand>
        <name>Mg(2+)</name>
        <dbReference type="ChEBI" id="CHEBI:18420"/>
        <label>2</label>
    </ligand>
</feature>
<dbReference type="InterPro" id="IPR002176">
    <property type="entry name" value="X-over_junc_endoDNase_RuvC"/>
</dbReference>
<evidence type="ECO:0000256" key="9">
    <source>
        <dbReference type="ARBA" id="ARBA00023125"/>
    </source>
</evidence>
<keyword evidence="3 13" id="KW-0540">Nuclease</keyword>
<evidence type="ECO:0000256" key="12">
    <source>
        <dbReference type="ARBA" id="ARBA00029354"/>
    </source>
</evidence>
<comment type="cofactor">
    <cofactor evidence="13">
        <name>Mg(2+)</name>
        <dbReference type="ChEBI" id="CHEBI:18420"/>
    </cofactor>
    <text evidence="13">Binds 2 Mg(2+) ion per subunit.</text>
</comment>
<dbReference type="Proteomes" id="UP000298588">
    <property type="component" value="Chromosome"/>
</dbReference>
<dbReference type="OrthoDB" id="9805499at2"/>
<evidence type="ECO:0000256" key="10">
    <source>
        <dbReference type="ARBA" id="ARBA00023172"/>
    </source>
</evidence>
<dbReference type="InterPro" id="IPR020563">
    <property type="entry name" value="X-over_junc_endoDNase_Mg_BS"/>
</dbReference>
<dbReference type="FunFam" id="3.30.420.10:FF:000002">
    <property type="entry name" value="Crossover junction endodeoxyribonuclease RuvC"/>
    <property type="match status" value="1"/>
</dbReference>
<evidence type="ECO:0000256" key="7">
    <source>
        <dbReference type="ARBA" id="ARBA00022801"/>
    </source>
</evidence>
<keyword evidence="6 13" id="KW-0227">DNA damage</keyword>
<feature type="binding site" evidence="13">
    <location>
        <position position="11"/>
    </location>
    <ligand>
        <name>Mg(2+)</name>
        <dbReference type="ChEBI" id="CHEBI:18420"/>
        <label>1</label>
    </ligand>
</feature>
<keyword evidence="10 13" id="KW-0233">DNA recombination</keyword>
<evidence type="ECO:0000313" key="15">
    <source>
        <dbReference type="EMBL" id="QCK88459.1"/>
    </source>
</evidence>
<reference evidence="15 16" key="1">
    <citation type="submission" date="2019-04" db="EMBL/GenBank/DDBJ databases">
        <title>Phreatobacter aquaticus sp. nov.</title>
        <authorList>
            <person name="Choi A."/>
            <person name="Baek K."/>
        </authorList>
    </citation>
    <scope>NUCLEOTIDE SEQUENCE [LARGE SCALE GENOMIC DNA]</scope>
    <source>
        <strain evidence="15 16">NMCR1094</strain>
    </source>
</reference>